<dbReference type="InterPro" id="IPR036388">
    <property type="entry name" value="WH-like_DNA-bd_sf"/>
</dbReference>
<dbReference type="SMART" id="SM00347">
    <property type="entry name" value="HTH_MARR"/>
    <property type="match status" value="1"/>
</dbReference>
<evidence type="ECO:0000313" key="3">
    <source>
        <dbReference type="Proteomes" id="UP001519290"/>
    </source>
</evidence>
<dbReference type="InterPro" id="IPR000835">
    <property type="entry name" value="HTH_MarR-typ"/>
</dbReference>
<proteinExistence type="predicted"/>
<dbReference type="Gene3D" id="1.10.10.10">
    <property type="entry name" value="Winged helix-like DNA-binding domain superfamily/Winged helix DNA-binding domain"/>
    <property type="match status" value="1"/>
</dbReference>
<dbReference type="GO" id="GO:0003677">
    <property type="term" value="F:DNA binding"/>
    <property type="evidence" value="ECO:0007669"/>
    <property type="project" value="UniProtKB-KW"/>
</dbReference>
<keyword evidence="2" id="KW-0238">DNA-binding</keyword>
<dbReference type="Pfam" id="PF12802">
    <property type="entry name" value="MarR_2"/>
    <property type="match status" value="1"/>
</dbReference>
<dbReference type="PRINTS" id="PR00598">
    <property type="entry name" value="HTHMARR"/>
</dbReference>
<dbReference type="InterPro" id="IPR039422">
    <property type="entry name" value="MarR/SlyA-like"/>
</dbReference>
<reference evidence="2 3" key="1">
    <citation type="submission" date="2021-03" db="EMBL/GenBank/DDBJ databases">
        <title>Sequencing the genomes of 1000 actinobacteria strains.</title>
        <authorList>
            <person name="Klenk H.-P."/>
        </authorList>
    </citation>
    <scope>NUCLEOTIDE SEQUENCE [LARGE SCALE GENOMIC DNA]</scope>
    <source>
        <strain evidence="2 3">DSM 14566</strain>
    </source>
</reference>
<comment type="caution">
    <text evidence="2">The sequence shown here is derived from an EMBL/GenBank/DDBJ whole genome shotgun (WGS) entry which is preliminary data.</text>
</comment>
<dbReference type="PANTHER" id="PTHR33164">
    <property type="entry name" value="TRANSCRIPTIONAL REGULATOR, MARR FAMILY"/>
    <property type="match status" value="1"/>
</dbReference>
<dbReference type="RefSeq" id="WP_105554486.1">
    <property type="nucleotide sequence ID" value="NZ_BAAAJW010000005.1"/>
</dbReference>
<evidence type="ECO:0000259" key="1">
    <source>
        <dbReference type="PROSITE" id="PS50995"/>
    </source>
</evidence>
<dbReference type="EMBL" id="JAGIOD010000002">
    <property type="protein sequence ID" value="MBP2383311.1"/>
    <property type="molecule type" value="Genomic_DNA"/>
</dbReference>
<accession>A0ABS4X4L1</accession>
<protein>
    <submittedName>
        <fullName evidence="2">DNA-binding MarR family transcriptional regulator</fullName>
    </submittedName>
</protein>
<dbReference type="InterPro" id="IPR036390">
    <property type="entry name" value="WH_DNA-bd_sf"/>
</dbReference>
<organism evidence="2 3">
    <name type="scientific">Brachybacterium sacelli</name>
    <dbReference type="NCBI Taxonomy" id="173364"/>
    <lineage>
        <taxon>Bacteria</taxon>
        <taxon>Bacillati</taxon>
        <taxon>Actinomycetota</taxon>
        <taxon>Actinomycetes</taxon>
        <taxon>Micrococcales</taxon>
        <taxon>Dermabacteraceae</taxon>
        <taxon>Brachybacterium</taxon>
    </lineage>
</organism>
<name>A0ABS4X4L1_9MICO</name>
<sequence length="144" mass="15437">MTDDANLAALFVQVSDRVRSVRRGDLAVLDAASVTATQAILLDRVARGAASTPSTIAFSLGLSQPSATQMIDRLETAGYLRRTKSPVDRRSKTITVTAKTRALLERLARARYNDAEAEMTALSPATRQALAHALSAALDELALR</sequence>
<evidence type="ECO:0000313" key="2">
    <source>
        <dbReference type="EMBL" id="MBP2383311.1"/>
    </source>
</evidence>
<keyword evidence="3" id="KW-1185">Reference proteome</keyword>
<gene>
    <name evidence="2" type="ORF">JOF43_003300</name>
</gene>
<dbReference type="PROSITE" id="PS50995">
    <property type="entry name" value="HTH_MARR_2"/>
    <property type="match status" value="1"/>
</dbReference>
<feature type="domain" description="HTH marR-type" evidence="1">
    <location>
        <begin position="4"/>
        <end position="139"/>
    </location>
</feature>
<dbReference type="SUPFAM" id="SSF46785">
    <property type="entry name" value="Winged helix' DNA-binding domain"/>
    <property type="match status" value="1"/>
</dbReference>
<dbReference type="Proteomes" id="UP001519290">
    <property type="component" value="Unassembled WGS sequence"/>
</dbReference>
<dbReference type="PANTHER" id="PTHR33164:SF43">
    <property type="entry name" value="HTH-TYPE TRANSCRIPTIONAL REPRESSOR YETL"/>
    <property type="match status" value="1"/>
</dbReference>